<evidence type="ECO:0000256" key="13">
    <source>
        <dbReference type="ARBA" id="ARBA00042373"/>
    </source>
</evidence>
<comment type="subcellular location">
    <subcellularLocation>
        <location evidence="2">Cell membrane</location>
        <topology evidence="2">Single-pass type II membrane protein</topology>
    </subcellularLocation>
</comment>
<gene>
    <name evidence="16" type="ORF">WOLCODRAFT_141244</name>
</gene>
<evidence type="ECO:0000256" key="12">
    <source>
        <dbReference type="ARBA" id="ARBA00037649"/>
    </source>
</evidence>
<organism evidence="16 17">
    <name type="scientific">Wolfiporia cocos (strain MD-104)</name>
    <name type="common">Brown rot fungus</name>
    <dbReference type="NCBI Taxonomy" id="742152"/>
    <lineage>
        <taxon>Eukaryota</taxon>
        <taxon>Fungi</taxon>
        <taxon>Dikarya</taxon>
        <taxon>Basidiomycota</taxon>
        <taxon>Agaricomycotina</taxon>
        <taxon>Agaricomycetes</taxon>
        <taxon>Polyporales</taxon>
        <taxon>Phaeolaceae</taxon>
        <taxon>Wolfiporia</taxon>
    </lineage>
</organism>
<keyword evidence="7 15" id="KW-0472">Membrane</keyword>
<keyword evidence="6 16" id="KW-0378">Hydrolase</keyword>
<evidence type="ECO:0000256" key="11">
    <source>
        <dbReference type="ARBA" id="ARBA00023326"/>
    </source>
</evidence>
<evidence type="ECO:0000256" key="6">
    <source>
        <dbReference type="ARBA" id="ARBA00022801"/>
    </source>
</evidence>
<evidence type="ECO:0000256" key="7">
    <source>
        <dbReference type="ARBA" id="ARBA00023136"/>
    </source>
</evidence>
<evidence type="ECO:0000256" key="1">
    <source>
        <dbReference type="ARBA" id="ARBA00000382"/>
    </source>
</evidence>
<comment type="function">
    <text evidence="12">Glucanases play a role in cell expansion during growth, in cell-cell fusion during mating, and in spore release during sporulation. This enzyme may be involved in beta-glucan degradation. Active on laminarin and lichenan.</text>
</comment>
<dbReference type="PANTHER" id="PTHR16631">
    <property type="entry name" value="GLUCAN 1,3-BETA-GLUCOSIDASE"/>
    <property type="match status" value="1"/>
</dbReference>
<evidence type="ECO:0000256" key="15">
    <source>
        <dbReference type="SAM" id="Phobius"/>
    </source>
</evidence>
<keyword evidence="17" id="KW-1185">Reference proteome</keyword>
<evidence type="ECO:0000256" key="8">
    <source>
        <dbReference type="ARBA" id="ARBA00023180"/>
    </source>
</evidence>
<dbReference type="GO" id="GO:0005576">
    <property type="term" value="C:extracellular region"/>
    <property type="evidence" value="ECO:0007669"/>
    <property type="project" value="TreeGrafter"/>
</dbReference>
<comment type="similarity">
    <text evidence="3">Belongs to the glycosyl hydrolase 17 family.</text>
</comment>
<dbReference type="GO" id="GO:0005886">
    <property type="term" value="C:plasma membrane"/>
    <property type="evidence" value="ECO:0007669"/>
    <property type="project" value="UniProtKB-SubCell"/>
</dbReference>
<evidence type="ECO:0000256" key="9">
    <source>
        <dbReference type="ARBA" id="ARBA00023277"/>
    </source>
</evidence>
<proteinExistence type="inferred from homology"/>
<evidence type="ECO:0000313" key="16">
    <source>
        <dbReference type="EMBL" id="PCH39399.1"/>
    </source>
</evidence>
<evidence type="ECO:0000256" key="10">
    <source>
        <dbReference type="ARBA" id="ARBA00023316"/>
    </source>
</evidence>
<dbReference type="GO" id="GO:0071555">
    <property type="term" value="P:cell wall organization"/>
    <property type="evidence" value="ECO:0007669"/>
    <property type="project" value="UniProtKB-KW"/>
</dbReference>
<dbReference type="PANTHER" id="PTHR16631:SF17">
    <property type="entry name" value="GLUCAN ENDO-1,3-BETA-GLUCOSIDASE BTGC"/>
    <property type="match status" value="1"/>
</dbReference>
<protein>
    <recommendedName>
        <fullName evidence="4">glucan endo-1,3-beta-D-glucosidase</fullName>
        <ecNumber evidence="4">3.2.1.39</ecNumber>
    </recommendedName>
    <alternativeName>
        <fullName evidence="14">Endo-1,3-beta-glucanase btgC</fullName>
    </alternativeName>
    <alternativeName>
        <fullName evidence="13">Laminarinase btgC</fullName>
    </alternativeName>
</protein>
<dbReference type="InterPro" id="IPR050732">
    <property type="entry name" value="Beta-glucan_modifiers"/>
</dbReference>
<evidence type="ECO:0000256" key="4">
    <source>
        <dbReference type="ARBA" id="ARBA00012780"/>
    </source>
</evidence>
<name>A0A2H3JKS5_WOLCO</name>
<sequence>MPGHRSTYSNIDDGRPYQGGAFSSSQWLEKQQASNRRSKIIVVGSILTLLALVAVGVVVGILVTRDHSHKSSSSGSDSSASDGNSTDGYAVGPYGIVKQTNPNDPSTFIKDPRLIKSFYGMAYTPAKSQLPYCGNSLAAVIEDIQLMSQLTDRLRLYGADCNQSALVLEAIKQTKVNMTVWLANYIVATNSTPYERQRDEIMDALKTYGTDQVGGVTVGNEFILDYLGANGGGDDPNSAVGDEGAAILISNLTDTKNVLKEAGYALPVGTSDAGAYFNTKVMENIDFGLSNIHPWFANQSIQQAAGWTYEFFQYENIEPAANLTNKPDMWIGETGWPTNSTNESNMSNGPSTATQDNLQIYLDTFVCGSNTNGTKYFYFEFADENWQRIEFGGVEGYWGLFHYNRTLKSITIPKC</sequence>
<dbReference type="OMA" id="FICQAND"/>
<evidence type="ECO:0000256" key="3">
    <source>
        <dbReference type="ARBA" id="ARBA00008773"/>
    </source>
</evidence>
<keyword evidence="15" id="KW-0812">Transmembrane</keyword>
<dbReference type="GO" id="GO:0000272">
    <property type="term" value="P:polysaccharide catabolic process"/>
    <property type="evidence" value="ECO:0007669"/>
    <property type="project" value="UniProtKB-KW"/>
</dbReference>
<dbReference type="InterPro" id="IPR017853">
    <property type="entry name" value="GH"/>
</dbReference>
<reference evidence="16 17" key="1">
    <citation type="journal article" date="2012" name="Science">
        <title>The Paleozoic origin of enzymatic lignin decomposition reconstructed from 31 fungal genomes.</title>
        <authorList>
            <person name="Floudas D."/>
            <person name="Binder M."/>
            <person name="Riley R."/>
            <person name="Barry K."/>
            <person name="Blanchette R.A."/>
            <person name="Henrissat B."/>
            <person name="Martinez A.T."/>
            <person name="Otillar R."/>
            <person name="Spatafora J.W."/>
            <person name="Yadav J.S."/>
            <person name="Aerts A."/>
            <person name="Benoit I."/>
            <person name="Boyd A."/>
            <person name="Carlson A."/>
            <person name="Copeland A."/>
            <person name="Coutinho P.M."/>
            <person name="de Vries R.P."/>
            <person name="Ferreira P."/>
            <person name="Findley K."/>
            <person name="Foster B."/>
            <person name="Gaskell J."/>
            <person name="Glotzer D."/>
            <person name="Gorecki P."/>
            <person name="Heitman J."/>
            <person name="Hesse C."/>
            <person name="Hori C."/>
            <person name="Igarashi K."/>
            <person name="Jurgens J.A."/>
            <person name="Kallen N."/>
            <person name="Kersten P."/>
            <person name="Kohler A."/>
            <person name="Kuees U."/>
            <person name="Kumar T.K.A."/>
            <person name="Kuo A."/>
            <person name="LaButti K."/>
            <person name="Larrondo L.F."/>
            <person name="Lindquist E."/>
            <person name="Ling A."/>
            <person name="Lombard V."/>
            <person name="Lucas S."/>
            <person name="Lundell T."/>
            <person name="Martin R."/>
            <person name="McLaughlin D.J."/>
            <person name="Morgenstern I."/>
            <person name="Morin E."/>
            <person name="Murat C."/>
            <person name="Nagy L.G."/>
            <person name="Nolan M."/>
            <person name="Ohm R.A."/>
            <person name="Patyshakuliyeva A."/>
            <person name="Rokas A."/>
            <person name="Ruiz-Duenas F.J."/>
            <person name="Sabat G."/>
            <person name="Salamov A."/>
            <person name="Samejima M."/>
            <person name="Schmutz J."/>
            <person name="Slot J.C."/>
            <person name="St John F."/>
            <person name="Stenlid J."/>
            <person name="Sun H."/>
            <person name="Sun S."/>
            <person name="Syed K."/>
            <person name="Tsang A."/>
            <person name="Wiebenga A."/>
            <person name="Young D."/>
            <person name="Pisabarro A."/>
            <person name="Eastwood D.C."/>
            <person name="Martin F."/>
            <person name="Cullen D."/>
            <person name="Grigoriev I.V."/>
            <person name="Hibbett D.S."/>
        </authorList>
    </citation>
    <scope>NUCLEOTIDE SEQUENCE [LARGE SCALE GENOMIC DNA]</scope>
    <source>
        <strain evidence="16 17">MD-104</strain>
    </source>
</reference>
<dbReference type="GO" id="GO:0009277">
    <property type="term" value="C:fungal-type cell wall"/>
    <property type="evidence" value="ECO:0007669"/>
    <property type="project" value="TreeGrafter"/>
</dbReference>
<dbReference type="GO" id="GO:0042973">
    <property type="term" value="F:glucan endo-1,3-beta-D-glucosidase activity"/>
    <property type="evidence" value="ECO:0007669"/>
    <property type="project" value="UniProtKB-EC"/>
</dbReference>
<evidence type="ECO:0000256" key="2">
    <source>
        <dbReference type="ARBA" id="ARBA00004401"/>
    </source>
</evidence>
<feature type="transmembrane region" description="Helical" evidence="15">
    <location>
        <begin position="40"/>
        <end position="63"/>
    </location>
</feature>
<dbReference type="EC" id="3.2.1.39" evidence="4"/>
<keyword evidence="5" id="KW-1003">Cell membrane</keyword>
<keyword evidence="9" id="KW-0119">Carbohydrate metabolism</keyword>
<comment type="catalytic activity">
    <reaction evidence="1">
        <text>Hydrolysis of (1-&gt;3)-beta-D-glucosidic linkages in (1-&gt;3)-beta-D-glucans.</text>
        <dbReference type="EC" id="3.2.1.39"/>
    </reaction>
</comment>
<dbReference type="GO" id="GO:0009986">
    <property type="term" value="C:cell surface"/>
    <property type="evidence" value="ECO:0007669"/>
    <property type="project" value="TreeGrafter"/>
</dbReference>
<evidence type="ECO:0000256" key="5">
    <source>
        <dbReference type="ARBA" id="ARBA00022475"/>
    </source>
</evidence>
<dbReference type="AlphaFoldDB" id="A0A2H3JKS5"/>
<dbReference type="Gene3D" id="3.20.20.80">
    <property type="entry name" value="Glycosidases"/>
    <property type="match status" value="2"/>
</dbReference>
<keyword evidence="15" id="KW-1133">Transmembrane helix</keyword>
<evidence type="ECO:0000313" key="17">
    <source>
        <dbReference type="Proteomes" id="UP000218811"/>
    </source>
</evidence>
<dbReference type="STRING" id="742152.A0A2H3JKS5"/>
<keyword evidence="8" id="KW-0325">Glycoprotein</keyword>
<dbReference type="OrthoDB" id="68336at2759"/>
<dbReference type="Proteomes" id="UP000218811">
    <property type="component" value="Unassembled WGS sequence"/>
</dbReference>
<keyword evidence="11" id="KW-0624">Polysaccharide degradation</keyword>
<dbReference type="SUPFAM" id="SSF51445">
    <property type="entry name" value="(Trans)glycosidases"/>
    <property type="match status" value="1"/>
</dbReference>
<dbReference type="EMBL" id="KB467987">
    <property type="protein sequence ID" value="PCH39399.1"/>
    <property type="molecule type" value="Genomic_DNA"/>
</dbReference>
<accession>A0A2H3JKS5</accession>
<keyword evidence="10" id="KW-0961">Cell wall biogenesis/degradation</keyword>
<evidence type="ECO:0000256" key="14">
    <source>
        <dbReference type="ARBA" id="ARBA00043078"/>
    </source>
</evidence>